<organism evidence="1 3">
    <name type="scientific">Halomonas elongata (strain ATCC 33173 / DSM 2581 / NBRC 15536 / NCIMB 2198 / 1H9)</name>
    <dbReference type="NCBI Taxonomy" id="768066"/>
    <lineage>
        <taxon>Bacteria</taxon>
        <taxon>Pseudomonadati</taxon>
        <taxon>Pseudomonadota</taxon>
        <taxon>Gammaproteobacteria</taxon>
        <taxon>Oceanospirillales</taxon>
        <taxon>Halomonadaceae</taxon>
        <taxon>Halomonas</taxon>
    </lineage>
</organism>
<reference evidence="3" key="3">
    <citation type="journal article" date="2011" name="Environ. Microbiol.">
        <title>A blueprint of ectoine metabolism from the genome of the industrial producer Halomonas elongata DSM 2581(T).</title>
        <authorList>
            <person name="Schwibbert K."/>
            <person name="Marin-Sanguino A."/>
            <person name="Bagyan I."/>
            <person name="Heidrich G."/>
            <person name="Lentzen G."/>
            <person name="Seitz H."/>
            <person name="Rampp M."/>
            <person name="Schuster S.C."/>
            <person name="Klenk H.P."/>
            <person name="Pfeiffer F."/>
            <person name="Oesterhelt D."/>
            <person name="Kunte H.J."/>
        </authorList>
    </citation>
    <scope>NUCLEOTIDE SEQUENCE [LARGE SCALE GENOMIC DNA]</scope>
    <source>
        <strain evidence="3">ATCC 33173 / DSM 2581 / NBRC 15536 / NCIMB 2198 / 1H9</strain>
    </source>
</reference>
<reference evidence="2 4" key="4">
    <citation type="submission" date="2023-11" db="EMBL/GenBank/DDBJ databases">
        <title>MicrobeMod: A computational toolkit for identifying prokaryotic methylation and restriction-modification with nanopore sequencing.</title>
        <authorList>
            <person name="Crits-Christoph A."/>
            <person name="Kang S.C."/>
            <person name="Lee H."/>
            <person name="Ostrov N."/>
        </authorList>
    </citation>
    <scope>NUCLEOTIDE SEQUENCE [LARGE SCALE GENOMIC DNA]</scope>
    <source>
        <strain evidence="2 4">ATCC 33173</strain>
    </source>
</reference>
<evidence type="ECO:0000313" key="4">
    <source>
        <dbReference type="Proteomes" id="UP001322512"/>
    </source>
</evidence>
<protein>
    <submittedName>
        <fullName evidence="1">WbqC family protein</fullName>
    </submittedName>
</protein>
<dbReference type="EMBL" id="FN869568">
    <property type="protein sequence ID" value="SJK83786.1"/>
    <property type="molecule type" value="Genomic_DNA"/>
</dbReference>
<name>A0A1R4A4A1_HALED</name>
<dbReference type="KEGG" id="hel:HELO_2397B"/>
<evidence type="ECO:0000313" key="2">
    <source>
        <dbReference type="EMBL" id="WPU48420.1"/>
    </source>
</evidence>
<accession>A0A1R4A4A1</accession>
<dbReference type="AlphaFoldDB" id="A0A1R4A4A1"/>
<dbReference type="Proteomes" id="UP000008707">
    <property type="component" value="Chromosome"/>
</dbReference>
<evidence type="ECO:0000313" key="1">
    <source>
        <dbReference type="EMBL" id="SJK83786.1"/>
    </source>
</evidence>
<gene>
    <name evidence="1" type="ORF">HELO_2397B</name>
    <name evidence="2" type="ORF">SR933_05895</name>
</gene>
<reference evidence="1" key="2">
    <citation type="submission" date="2010-05" db="EMBL/GenBank/DDBJ databases">
        <title>Revision and reannotation of the Halomonas elongata DSM 2581(T) genome.</title>
        <authorList>
            <person name="Pfeiffer F."/>
            <person name="Bagyan I."/>
            <person name="Alfaro-Espinoza G."/>
            <person name="Zamora-Lagos M.A."/>
            <person name="Habermann B."/>
            <person name="Oesterhelt D."/>
            <person name="Kunte H.J."/>
        </authorList>
    </citation>
    <scope>NUCLEOTIDE SEQUENCE</scope>
    <source>
        <strain evidence="1">Type strain: DSM 2581</strain>
    </source>
</reference>
<sequence length="230" mass="26848">MTKLAVMQPYLFPYVGYFQLMYASDKFVIYDDVNYIKQGYINRNTVLSQGQPQRFTVPVPGASSNKKIKDLYYSSDVKKTLSLLEQSYSKSPYFNEIYPIVHEVLVSPNRSIASLCEKSYQLIFEYLGLELQTYKSSDLDYERLGGRVERLVSLCKCLESEVYINSPGGRQLYAKGEFLEKNIELKFIKNNQAPYYQGQETFFPYMSIIDVMMWCSPEQVVEKFEMYEVD</sequence>
<dbReference type="Pfam" id="PF08889">
    <property type="entry name" value="WbqC"/>
    <property type="match status" value="1"/>
</dbReference>
<dbReference type="EMBL" id="CP139472">
    <property type="protein sequence ID" value="WPU48420.1"/>
    <property type="molecule type" value="Genomic_DNA"/>
</dbReference>
<reference evidence="1" key="1">
    <citation type="journal article" date="2010" name="Environ. Microbiol.">
        <title>A blueprint of ectoine metabolism from the genome of the industrial producer Halomonas elongata DSM 2581(T).</title>
        <authorList>
            <person name="Schwibbert K."/>
            <person name="Marin-Sanguino A."/>
            <person name="Bagyan I."/>
            <person name="Heidrich G."/>
            <person name="Lentzen G."/>
            <person name="Seitz H."/>
            <person name="Rampp M."/>
            <person name="Schuster S.C."/>
            <person name="Klenk H.P."/>
            <person name="Pfeiffer F."/>
            <person name="Oesterhelt D."/>
            <person name="Kunte H.J."/>
        </authorList>
    </citation>
    <scope>NUCLEOTIDE SEQUENCE</scope>
    <source>
        <strain evidence="1">Type strain: DSM 2581</strain>
    </source>
</reference>
<dbReference type="RefSeq" id="WP_198410728.1">
    <property type="nucleotide sequence ID" value="NC_014532.2"/>
</dbReference>
<keyword evidence="4" id="KW-1185">Reference proteome</keyword>
<dbReference type="Proteomes" id="UP001322512">
    <property type="component" value="Chromosome"/>
</dbReference>
<evidence type="ECO:0000313" key="3">
    <source>
        <dbReference type="Proteomes" id="UP000008707"/>
    </source>
</evidence>
<proteinExistence type="predicted"/>
<dbReference type="GeneID" id="91009706"/>
<dbReference type="InterPro" id="IPR014985">
    <property type="entry name" value="WbqC"/>
</dbReference>